<dbReference type="Proteomes" id="UP001367508">
    <property type="component" value="Unassembled WGS sequence"/>
</dbReference>
<dbReference type="EMBL" id="JAYMYQ010000001">
    <property type="protein sequence ID" value="KAK7360772.1"/>
    <property type="molecule type" value="Genomic_DNA"/>
</dbReference>
<sequence>MERVESSNTAIETKFEVTIFITEYASKSSWTKFPKERPSILRHTKSSSKGSQGFELAAGGLWGSDSTNRARLPNECIMLINLIEEPWIVRSLFSTELGLLEVDLLNFRSCMYALRSGSLLRIFKVQTAPSLTFRKTSHSWGHGEQPLSFCNCG</sequence>
<protein>
    <submittedName>
        <fullName evidence="1">Uncharacterized protein</fullName>
    </submittedName>
</protein>
<keyword evidence="2" id="KW-1185">Reference proteome</keyword>
<gene>
    <name evidence="1" type="ORF">VNO77_02785</name>
</gene>
<comment type="caution">
    <text evidence="1">The sequence shown here is derived from an EMBL/GenBank/DDBJ whole genome shotgun (WGS) entry which is preliminary data.</text>
</comment>
<evidence type="ECO:0000313" key="2">
    <source>
        <dbReference type="Proteomes" id="UP001367508"/>
    </source>
</evidence>
<organism evidence="1 2">
    <name type="scientific">Canavalia gladiata</name>
    <name type="common">Sword bean</name>
    <name type="synonym">Dolichos gladiatus</name>
    <dbReference type="NCBI Taxonomy" id="3824"/>
    <lineage>
        <taxon>Eukaryota</taxon>
        <taxon>Viridiplantae</taxon>
        <taxon>Streptophyta</taxon>
        <taxon>Embryophyta</taxon>
        <taxon>Tracheophyta</taxon>
        <taxon>Spermatophyta</taxon>
        <taxon>Magnoliopsida</taxon>
        <taxon>eudicotyledons</taxon>
        <taxon>Gunneridae</taxon>
        <taxon>Pentapetalae</taxon>
        <taxon>rosids</taxon>
        <taxon>fabids</taxon>
        <taxon>Fabales</taxon>
        <taxon>Fabaceae</taxon>
        <taxon>Papilionoideae</taxon>
        <taxon>50 kb inversion clade</taxon>
        <taxon>NPAAA clade</taxon>
        <taxon>indigoferoid/millettioid clade</taxon>
        <taxon>Phaseoleae</taxon>
        <taxon>Canavalia</taxon>
    </lineage>
</organism>
<accession>A0AAN9MYU3</accession>
<dbReference type="AlphaFoldDB" id="A0AAN9MYU3"/>
<reference evidence="1 2" key="1">
    <citation type="submission" date="2024-01" db="EMBL/GenBank/DDBJ databases">
        <title>The genomes of 5 underutilized Papilionoideae crops provide insights into root nodulation and disease resistanc.</title>
        <authorList>
            <person name="Jiang F."/>
        </authorList>
    </citation>
    <scope>NUCLEOTIDE SEQUENCE [LARGE SCALE GENOMIC DNA]</scope>
    <source>
        <strain evidence="1">LVBAO_FW01</strain>
        <tissue evidence="1">Leaves</tissue>
    </source>
</reference>
<name>A0AAN9MYU3_CANGL</name>
<proteinExistence type="predicted"/>
<evidence type="ECO:0000313" key="1">
    <source>
        <dbReference type="EMBL" id="KAK7360772.1"/>
    </source>
</evidence>